<dbReference type="PATRIC" id="fig|467210.3.peg.1141"/>
<dbReference type="EMBL" id="LSDA01000060">
    <property type="protein sequence ID" value="KXB58254.1"/>
    <property type="molecule type" value="Genomic_DNA"/>
</dbReference>
<accession>A0A133ZS32</accession>
<dbReference type="AlphaFoldDB" id="A0A133ZS32"/>
<name>A0A133ZS32_9FIRM</name>
<comment type="caution">
    <text evidence="1">The sequence shown here is derived from an EMBL/GenBank/DDBJ whole genome shotgun (WGS) entry which is preliminary data.</text>
</comment>
<evidence type="ECO:0000313" key="2">
    <source>
        <dbReference type="Proteomes" id="UP000070394"/>
    </source>
</evidence>
<dbReference type="Proteomes" id="UP000070394">
    <property type="component" value="Unassembled WGS sequence"/>
</dbReference>
<proteinExistence type="predicted"/>
<organism evidence="1 2">
    <name type="scientific">Lachnoanaerobaculum saburreum</name>
    <dbReference type="NCBI Taxonomy" id="467210"/>
    <lineage>
        <taxon>Bacteria</taxon>
        <taxon>Bacillati</taxon>
        <taxon>Bacillota</taxon>
        <taxon>Clostridia</taxon>
        <taxon>Lachnospirales</taxon>
        <taxon>Lachnospiraceae</taxon>
        <taxon>Lachnoanaerobaculum</taxon>
    </lineage>
</organism>
<keyword evidence="2" id="KW-1185">Reference proteome</keyword>
<gene>
    <name evidence="1" type="ORF">HMPREF1866_01150</name>
</gene>
<evidence type="ECO:0000313" key="1">
    <source>
        <dbReference type="EMBL" id="KXB58254.1"/>
    </source>
</evidence>
<sequence>MLFLIICAIIRTKEAVCFSLMKEGFILKRLFFLMCLFVSLHVWNITSFAETRTIDIDGESVVVETFGNAQFYDGEIEEERAMTRSVSEFSFNINDYVQTDYIENTHRKWRVQTQAYLRNYRTREADMSGNTKYIVAIRDSSGKKIFSYVGKTDNVYGGVTFSKVPKKRLCISVSKKKTGEYFLFGKGDTAFLD</sequence>
<reference evidence="2" key="1">
    <citation type="submission" date="2016-01" db="EMBL/GenBank/DDBJ databases">
        <authorList>
            <person name="Mitreva M."/>
            <person name="Pepin K.H."/>
            <person name="Mihindukulasuriya K.A."/>
            <person name="Fulton R."/>
            <person name="Fronick C."/>
            <person name="O'Laughlin M."/>
            <person name="Miner T."/>
            <person name="Herter B."/>
            <person name="Rosa B.A."/>
            <person name="Cordes M."/>
            <person name="Tomlinson C."/>
            <person name="Wollam A."/>
            <person name="Palsikar V.B."/>
            <person name="Mardis E.R."/>
            <person name="Wilson R.K."/>
        </authorList>
    </citation>
    <scope>NUCLEOTIDE SEQUENCE [LARGE SCALE GENOMIC DNA]</scope>
    <source>
        <strain evidence="2">DNF00896</strain>
    </source>
</reference>
<protein>
    <submittedName>
        <fullName evidence="1">Uncharacterized protein</fullName>
    </submittedName>
</protein>